<dbReference type="InterPro" id="IPR013766">
    <property type="entry name" value="Thioredoxin_domain"/>
</dbReference>
<name>A0A1H3NI83_9BACT</name>
<dbReference type="SUPFAM" id="SSF52833">
    <property type="entry name" value="Thioredoxin-like"/>
    <property type="match status" value="1"/>
</dbReference>
<dbReference type="RefSeq" id="WP_092743381.1">
    <property type="nucleotide sequence ID" value="NZ_FNOV01000017.1"/>
</dbReference>
<evidence type="ECO:0000259" key="1">
    <source>
        <dbReference type="Pfam" id="PF00085"/>
    </source>
</evidence>
<dbReference type="AlphaFoldDB" id="A0A1H3NI83"/>
<keyword evidence="3" id="KW-1185">Reference proteome</keyword>
<proteinExistence type="predicted"/>
<feature type="domain" description="Thioredoxin" evidence="1">
    <location>
        <begin position="6"/>
        <end position="84"/>
    </location>
</feature>
<dbReference type="Gene3D" id="3.40.30.10">
    <property type="entry name" value="Glutaredoxin"/>
    <property type="match status" value="1"/>
</dbReference>
<dbReference type="CDD" id="cd02947">
    <property type="entry name" value="TRX_family"/>
    <property type="match status" value="1"/>
</dbReference>
<dbReference type="InterPro" id="IPR036249">
    <property type="entry name" value="Thioredoxin-like_sf"/>
</dbReference>
<evidence type="ECO:0000313" key="3">
    <source>
        <dbReference type="Proteomes" id="UP000199249"/>
    </source>
</evidence>
<organism evidence="2 3">
    <name type="scientific">Hymenobacter psychrophilus</name>
    <dbReference type="NCBI Taxonomy" id="651662"/>
    <lineage>
        <taxon>Bacteria</taxon>
        <taxon>Pseudomonadati</taxon>
        <taxon>Bacteroidota</taxon>
        <taxon>Cytophagia</taxon>
        <taxon>Cytophagales</taxon>
        <taxon>Hymenobacteraceae</taxon>
        <taxon>Hymenobacter</taxon>
    </lineage>
</organism>
<reference evidence="3" key="1">
    <citation type="submission" date="2016-10" db="EMBL/GenBank/DDBJ databases">
        <authorList>
            <person name="Varghese N."/>
            <person name="Submissions S."/>
        </authorList>
    </citation>
    <scope>NUCLEOTIDE SEQUENCE [LARGE SCALE GENOMIC DNA]</scope>
    <source>
        <strain evidence="3">CGMCC 1.8975</strain>
    </source>
</reference>
<protein>
    <submittedName>
        <fullName evidence="2">Thioredoxin</fullName>
    </submittedName>
</protein>
<evidence type="ECO:0000313" key="2">
    <source>
        <dbReference type="EMBL" id="SDY88538.1"/>
    </source>
</evidence>
<dbReference type="EMBL" id="FNOV01000017">
    <property type="protein sequence ID" value="SDY88538.1"/>
    <property type="molecule type" value="Genomic_DNA"/>
</dbReference>
<dbReference type="STRING" id="651662.SAMN04488069_11720"/>
<dbReference type="OrthoDB" id="882770at2"/>
<dbReference type="Pfam" id="PF00085">
    <property type="entry name" value="Thioredoxin"/>
    <property type="match status" value="1"/>
</dbReference>
<gene>
    <name evidence="2" type="ORF">SAMN04488069_11720</name>
</gene>
<sequence length="111" mass="12681">MKVIDTNDEGLRTLIHDYPRVIAKFTAEDCAICKLLAPPFINFALEEEYQNTLFLRLDVNENPVARKLMETRVAPFFVSYCRGRLSECDTLTTEEGVKAMLQSLQTCTDTQ</sequence>
<accession>A0A1H3NI83</accession>
<dbReference type="Proteomes" id="UP000199249">
    <property type="component" value="Unassembled WGS sequence"/>
</dbReference>